<dbReference type="NCBIfam" id="TIGR00787">
    <property type="entry name" value="dctP"/>
    <property type="match status" value="1"/>
</dbReference>
<dbReference type="PANTHER" id="PTHR33376:SF7">
    <property type="entry name" value="C4-DICARBOXYLATE-BINDING PROTEIN DCTB"/>
    <property type="match status" value="1"/>
</dbReference>
<accession>A0A512C1N5</accession>
<dbReference type="AlphaFoldDB" id="A0A512C1N5"/>
<dbReference type="PIRSF" id="PIRSF006470">
    <property type="entry name" value="DctB"/>
    <property type="match status" value="1"/>
</dbReference>
<dbReference type="Proteomes" id="UP000321085">
    <property type="component" value="Unassembled WGS sequence"/>
</dbReference>
<protein>
    <submittedName>
        <fullName evidence="5">ABC transporter substrate-binding protein</fullName>
    </submittedName>
</protein>
<evidence type="ECO:0000313" key="5">
    <source>
        <dbReference type="EMBL" id="GEO18132.1"/>
    </source>
</evidence>
<reference evidence="5 6" key="1">
    <citation type="submission" date="2019-07" db="EMBL/GenBank/DDBJ databases">
        <title>Whole genome shotgun sequence of Microvirga aerophila NBRC 106136.</title>
        <authorList>
            <person name="Hosoyama A."/>
            <person name="Uohara A."/>
            <person name="Ohji S."/>
            <person name="Ichikawa N."/>
        </authorList>
    </citation>
    <scope>NUCLEOTIDE SEQUENCE [LARGE SCALE GENOMIC DNA]</scope>
    <source>
        <strain evidence="5 6">NBRC 106136</strain>
    </source>
</reference>
<dbReference type="OrthoDB" id="9803763at2"/>
<dbReference type="NCBIfam" id="NF037995">
    <property type="entry name" value="TRAP_S1"/>
    <property type="match status" value="1"/>
</dbReference>
<dbReference type="Pfam" id="PF03480">
    <property type="entry name" value="DctP"/>
    <property type="match status" value="1"/>
</dbReference>
<dbReference type="RefSeq" id="WP_114188839.1">
    <property type="nucleotide sequence ID" value="NZ_BJYU01000155.1"/>
</dbReference>
<dbReference type="InterPro" id="IPR004682">
    <property type="entry name" value="TRAP_DctP"/>
</dbReference>
<gene>
    <name evidence="5" type="ORF">MAE02_58280</name>
</gene>
<feature type="chain" id="PRO_5022094829" evidence="4">
    <location>
        <begin position="26"/>
        <end position="338"/>
    </location>
</feature>
<evidence type="ECO:0000256" key="4">
    <source>
        <dbReference type="SAM" id="SignalP"/>
    </source>
</evidence>
<organism evidence="5 6">
    <name type="scientific">Microvirga aerophila</name>
    <dbReference type="NCBI Taxonomy" id="670291"/>
    <lineage>
        <taxon>Bacteria</taxon>
        <taxon>Pseudomonadati</taxon>
        <taxon>Pseudomonadota</taxon>
        <taxon>Alphaproteobacteria</taxon>
        <taxon>Hyphomicrobiales</taxon>
        <taxon>Methylobacteriaceae</taxon>
        <taxon>Microvirga</taxon>
    </lineage>
</organism>
<evidence type="ECO:0000313" key="6">
    <source>
        <dbReference type="Proteomes" id="UP000321085"/>
    </source>
</evidence>
<dbReference type="Gene3D" id="3.40.190.170">
    <property type="entry name" value="Bacterial extracellular solute-binding protein, family 7"/>
    <property type="match status" value="1"/>
</dbReference>
<dbReference type="InterPro" id="IPR018389">
    <property type="entry name" value="DctP_fam"/>
</dbReference>
<keyword evidence="6" id="KW-1185">Reference proteome</keyword>
<dbReference type="InterPro" id="IPR038404">
    <property type="entry name" value="TRAP_DctP_sf"/>
</dbReference>
<keyword evidence="2" id="KW-0813">Transport</keyword>
<name>A0A512C1N5_9HYPH</name>
<sequence length="338" mass="37338">MKHLKFLLASIVVGSTALLSGHANAQISERTLRWAQQNSMDHPQGMGAKKFADLVEQKSGGKIKVRIFPGGQLGGDLQNVSALQGGTLDLMVLNAGLLVGIVKDFAVLDLPFLFNTAEEADAVVDGPVGQKLFDKLPEKGLVGLGYFELGFRNVTNSKRPITKVEDFQGIKLRVLQSPLFIDLFNTLGANTVAMPFPEVYTALEQGVIDGQENPVTVIFDTKFQEVQKYLSLTRHIYNAQSVIMGKKTWDKFSDEEKKIIQSSLDEAETYQRQVSRQKSTQVLEDLKKAGMQVNEVSPQEISRIREKIKPVVDKYTKEVGDALAAEVNAEITKKRGTN</sequence>
<evidence type="ECO:0000256" key="1">
    <source>
        <dbReference type="ARBA" id="ARBA00009023"/>
    </source>
</evidence>
<evidence type="ECO:0000256" key="3">
    <source>
        <dbReference type="ARBA" id="ARBA00022729"/>
    </source>
</evidence>
<dbReference type="PANTHER" id="PTHR33376">
    <property type="match status" value="1"/>
</dbReference>
<evidence type="ECO:0000256" key="2">
    <source>
        <dbReference type="ARBA" id="ARBA00022448"/>
    </source>
</evidence>
<dbReference type="GO" id="GO:0055085">
    <property type="term" value="P:transmembrane transport"/>
    <property type="evidence" value="ECO:0007669"/>
    <property type="project" value="InterPro"/>
</dbReference>
<feature type="signal peptide" evidence="4">
    <location>
        <begin position="1"/>
        <end position="25"/>
    </location>
</feature>
<comment type="caution">
    <text evidence="5">The sequence shown here is derived from an EMBL/GenBank/DDBJ whole genome shotgun (WGS) entry which is preliminary data.</text>
</comment>
<comment type="similarity">
    <text evidence="1">Belongs to the bacterial solute-binding protein 7 family.</text>
</comment>
<dbReference type="EMBL" id="BJYU01000155">
    <property type="protein sequence ID" value="GEO18132.1"/>
    <property type="molecule type" value="Genomic_DNA"/>
</dbReference>
<keyword evidence="3 4" id="KW-0732">Signal</keyword>
<dbReference type="CDD" id="cd13679">
    <property type="entry name" value="PBP2_TRAP_YiaO_like"/>
    <property type="match status" value="1"/>
</dbReference>
<proteinExistence type="inferred from homology"/>
<dbReference type="GO" id="GO:0030288">
    <property type="term" value="C:outer membrane-bounded periplasmic space"/>
    <property type="evidence" value="ECO:0007669"/>
    <property type="project" value="InterPro"/>
</dbReference>